<gene>
    <name evidence="1" type="ORF">E5357_06250</name>
</gene>
<keyword evidence="2" id="KW-1185">Reference proteome</keyword>
<sequence length="171" mass="19717">MERDRFIEENIRLAYWVAEKFRRCGMEYDDIVGCCMLGLVKAAGVYMPEKGKFSAFAVRVMQYEMLVELRNARRKKRSGCYMESLEAEQEDGLQLAELVPDPHDGYSEVEAAMLYDTWMGKLTGREKEAARLLVGEGLSQEDAARRMGITQSYVSRIMKDARRKMEVMCAR</sequence>
<proteinExistence type="predicted"/>
<name>A0AC61R048_9FIRM</name>
<reference evidence="1" key="1">
    <citation type="submission" date="2019-04" db="EMBL/GenBank/DDBJ databases">
        <title>Microbes associate with the intestines of laboratory mice.</title>
        <authorList>
            <person name="Navarre W."/>
            <person name="Wong E."/>
            <person name="Huang K."/>
            <person name="Tropini C."/>
            <person name="Ng K."/>
            <person name="Yu B."/>
        </authorList>
    </citation>
    <scope>NUCLEOTIDE SEQUENCE</scope>
    <source>
        <strain evidence="1">NM72_1-8</strain>
    </source>
</reference>
<comment type="caution">
    <text evidence="1">The sequence shown here is derived from an EMBL/GenBank/DDBJ whole genome shotgun (WGS) entry which is preliminary data.</text>
</comment>
<accession>A0AC61R048</accession>
<evidence type="ECO:0000313" key="1">
    <source>
        <dbReference type="EMBL" id="TGX99206.1"/>
    </source>
</evidence>
<dbReference type="Proteomes" id="UP000307720">
    <property type="component" value="Unassembled WGS sequence"/>
</dbReference>
<organism evidence="1 2">
    <name type="scientific">Hominisplanchenecus murintestinalis</name>
    <dbReference type="NCBI Taxonomy" id="2941517"/>
    <lineage>
        <taxon>Bacteria</taxon>
        <taxon>Bacillati</taxon>
        <taxon>Bacillota</taxon>
        <taxon>Clostridia</taxon>
        <taxon>Lachnospirales</taxon>
        <taxon>Lachnospiraceae</taxon>
        <taxon>Hominisplanchenecus</taxon>
    </lineage>
</organism>
<evidence type="ECO:0000313" key="2">
    <source>
        <dbReference type="Proteomes" id="UP000307720"/>
    </source>
</evidence>
<dbReference type="EMBL" id="SRZB01000009">
    <property type="protein sequence ID" value="TGX99206.1"/>
    <property type="molecule type" value="Genomic_DNA"/>
</dbReference>
<protein>
    <submittedName>
        <fullName evidence="1">Sigma-70 family RNA polymerase sigma factor</fullName>
    </submittedName>
</protein>